<dbReference type="SUPFAM" id="SSF57959">
    <property type="entry name" value="Leucine zipper domain"/>
    <property type="match status" value="1"/>
</dbReference>
<dbReference type="FunFam" id="1.20.5.170:FF:000054">
    <property type="entry name" value="Cyclic AMP-responsive element-binding protein 3-like 2"/>
    <property type="match status" value="1"/>
</dbReference>
<keyword evidence="6" id="KW-0539">Nucleus</keyword>
<proteinExistence type="predicted"/>
<comment type="subcellular location">
    <subcellularLocation>
        <location evidence="1">Nucleus</location>
    </subcellularLocation>
</comment>
<feature type="region of interest" description="Disordered" evidence="8">
    <location>
        <begin position="87"/>
        <end position="134"/>
    </location>
</feature>
<name>K1S681_MAGGI</name>
<evidence type="ECO:0000256" key="6">
    <source>
        <dbReference type="ARBA" id="ARBA00023242"/>
    </source>
</evidence>
<dbReference type="GO" id="GO:0000981">
    <property type="term" value="F:DNA-binding transcription factor activity, RNA polymerase II-specific"/>
    <property type="evidence" value="ECO:0007669"/>
    <property type="project" value="TreeGrafter"/>
</dbReference>
<dbReference type="CDD" id="cd14689">
    <property type="entry name" value="bZIP_CREB3"/>
    <property type="match status" value="1"/>
</dbReference>
<evidence type="ECO:0000313" key="9">
    <source>
        <dbReference type="EMBL" id="EKC42921.1"/>
    </source>
</evidence>
<evidence type="ECO:0000256" key="4">
    <source>
        <dbReference type="ARBA" id="ARBA00023159"/>
    </source>
</evidence>
<feature type="compositionally biased region" description="Polar residues" evidence="8">
    <location>
        <begin position="123"/>
        <end position="134"/>
    </location>
</feature>
<keyword evidence="2" id="KW-0805">Transcription regulation</keyword>
<dbReference type="Gene3D" id="1.20.5.170">
    <property type="match status" value="1"/>
</dbReference>
<dbReference type="SMART" id="SM00338">
    <property type="entry name" value="BRLZ"/>
    <property type="match status" value="1"/>
</dbReference>
<reference evidence="9" key="1">
    <citation type="journal article" date="2012" name="Nature">
        <title>The oyster genome reveals stress adaptation and complexity of shell formation.</title>
        <authorList>
            <person name="Zhang G."/>
            <person name="Fang X."/>
            <person name="Guo X."/>
            <person name="Li L."/>
            <person name="Luo R."/>
            <person name="Xu F."/>
            <person name="Yang P."/>
            <person name="Zhang L."/>
            <person name="Wang X."/>
            <person name="Qi H."/>
            <person name="Xiong Z."/>
            <person name="Que H."/>
            <person name="Xie Y."/>
            <person name="Holland P.W."/>
            <person name="Paps J."/>
            <person name="Zhu Y."/>
            <person name="Wu F."/>
            <person name="Chen Y."/>
            <person name="Wang J."/>
            <person name="Peng C."/>
            <person name="Meng J."/>
            <person name="Yang L."/>
            <person name="Liu J."/>
            <person name="Wen B."/>
            <person name="Zhang N."/>
            <person name="Huang Z."/>
            <person name="Zhu Q."/>
            <person name="Feng Y."/>
            <person name="Mount A."/>
            <person name="Hedgecock D."/>
            <person name="Xu Z."/>
            <person name="Liu Y."/>
            <person name="Domazet-Loso T."/>
            <person name="Du Y."/>
            <person name="Sun X."/>
            <person name="Zhang S."/>
            <person name="Liu B."/>
            <person name="Cheng P."/>
            <person name="Jiang X."/>
            <person name="Li J."/>
            <person name="Fan D."/>
            <person name="Wang W."/>
            <person name="Fu W."/>
            <person name="Wang T."/>
            <person name="Wang B."/>
            <person name="Zhang J."/>
            <person name="Peng Z."/>
            <person name="Li Y."/>
            <person name="Li N."/>
            <person name="Wang J."/>
            <person name="Chen M."/>
            <person name="He Y."/>
            <person name="Tan F."/>
            <person name="Song X."/>
            <person name="Zheng Q."/>
            <person name="Huang R."/>
            <person name="Yang H."/>
            <person name="Du X."/>
            <person name="Chen L."/>
            <person name="Yang M."/>
            <person name="Gaffney P.M."/>
            <person name="Wang S."/>
            <person name="Luo L."/>
            <person name="She Z."/>
            <person name="Ming Y."/>
            <person name="Huang W."/>
            <person name="Zhang S."/>
            <person name="Huang B."/>
            <person name="Zhang Y."/>
            <person name="Qu T."/>
            <person name="Ni P."/>
            <person name="Miao G."/>
            <person name="Wang J."/>
            <person name="Wang Q."/>
            <person name="Steinberg C.E."/>
            <person name="Wang H."/>
            <person name="Li N."/>
            <person name="Qian L."/>
            <person name="Zhang G."/>
            <person name="Li Y."/>
            <person name="Yang H."/>
            <person name="Liu X."/>
            <person name="Wang J."/>
            <person name="Yin Y."/>
            <person name="Wang J."/>
        </authorList>
    </citation>
    <scope>NUCLEOTIDE SEQUENCE [LARGE SCALE GENOMIC DNA]</scope>
    <source>
        <strain evidence="9">05x7-T-G4-1.051#20</strain>
    </source>
</reference>
<dbReference type="PANTHER" id="PTHR46004">
    <property type="entry name" value="CYCLIC AMP RESPONSE ELEMENT-BINDING PROTEIN A"/>
    <property type="match status" value="1"/>
</dbReference>
<organism evidence="9">
    <name type="scientific">Magallana gigas</name>
    <name type="common">Pacific oyster</name>
    <name type="synonym">Crassostrea gigas</name>
    <dbReference type="NCBI Taxonomy" id="29159"/>
    <lineage>
        <taxon>Eukaryota</taxon>
        <taxon>Metazoa</taxon>
        <taxon>Spiralia</taxon>
        <taxon>Lophotrochozoa</taxon>
        <taxon>Mollusca</taxon>
        <taxon>Bivalvia</taxon>
        <taxon>Autobranchia</taxon>
        <taxon>Pteriomorphia</taxon>
        <taxon>Ostreida</taxon>
        <taxon>Ostreoidea</taxon>
        <taxon>Ostreidae</taxon>
        <taxon>Magallana</taxon>
    </lineage>
</organism>
<feature type="compositionally biased region" description="Low complexity" evidence="8">
    <location>
        <begin position="91"/>
        <end position="111"/>
    </location>
</feature>
<keyword evidence="3" id="KW-0238">DNA-binding</keyword>
<dbReference type="InParanoid" id="K1S681"/>
<evidence type="ECO:0000256" key="8">
    <source>
        <dbReference type="SAM" id="MobiDB-lite"/>
    </source>
</evidence>
<dbReference type="Pfam" id="PF20720">
    <property type="entry name" value="nSTAND3"/>
    <property type="match status" value="1"/>
</dbReference>
<dbReference type="Pfam" id="PF00170">
    <property type="entry name" value="bZIP_1"/>
    <property type="match status" value="1"/>
</dbReference>
<dbReference type="PROSITE" id="PS00036">
    <property type="entry name" value="BZIP_BASIC"/>
    <property type="match status" value="1"/>
</dbReference>
<dbReference type="PANTHER" id="PTHR46004:SF3">
    <property type="entry name" value="CYCLIC AMP RESPONSE ELEMENT-BINDING PROTEIN A"/>
    <property type="match status" value="1"/>
</dbReference>
<dbReference type="GO" id="GO:0035497">
    <property type="term" value="F:cAMP response element binding"/>
    <property type="evidence" value="ECO:0007669"/>
    <property type="project" value="TreeGrafter"/>
</dbReference>
<dbReference type="PROSITE" id="PS50217">
    <property type="entry name" value="BZIP"/>
    <property type="match status" value="1"/>
</dbReference>
<evidence type="ECO:0000256" key="2">
    <source>
        <dbReference type="ARBA" id="ARBA00023015"/>
    </source>
</evidence>
<dbReference type="HOGENOM" id="CLU_1046791_0_0_1"/>
<dbReference type="InterPro" id="IPR027417">
    <property type="entry name" value="P-loop_NTPase"/>
</dbReference>
<keyword evidence="5" id="KW-0804">Transcription</keyword>
<gene>
    <name evidence="9" type="ORF">CGI_10028896</name>
</gene>
<evidence type="ECO:0000256" key="3">
    <source>
        <dbReference type="ARBA" id="ARBA00023125"/>
    </source>
</evidence>
<dbReference type="InterPro" id="IPR004827">
    <property type="entry name" value="bZIP"/>
</dbReference>
<feature type="coiled-coil region" evidence="7">
    <location>
        <begin position="192"/>
        <end position="240"/>
    </location>
</feature>
<evidence type="ECO:0000256" key="5">
    <source>
        <dbReference type="ARBA" id="ARBA00023163"/>
    </source>
</evidence>
<dbReference type="EMBL" id="JH817099">
    <property type="protein sequence ID" value="EKC42921.1"/>
    <property type="molecule type" value="Genomic_DNA"/>
</dbReference>
<keyword evidence="7" id="KW-0175">Coiled coil</keyword>
<accession>K1S681</accession>
<evidence type="ECO:0000256" key="7">
    <source>
        <dbReference type="SAM" id="Coils"/>
    </source>
</evidence>
<dbReference type="GO" id="GO:0005634">
    <property type="term" value="C:nucleus"/>
    <property type="evidence" value="ECO:0007669"/>
    <property type="project" value="UniProtKB-SubCell"/>
</dbReference>
<evidence type="ECO:0000256" key="1">
    <source>
        <dbReference type="ARBA" id="ARBA00004123"/>
    </source>
</evidence>
<dbReference type="InterPro" id="IPR049050">
    <property type="entry name" value="nSTAND3"/>
</dbReference>
<sequence>MSCLLLPDEFSYRDIFEEWQQEDKCFVPTKASEQVENKTKHQPLVTVAGKSGSGKSAIIHHIALKYREMGWAVTPLMINVDSLIMPPTPPSSASSDSEGGQSPQPSAPSSPIRQLPLSRHSHSPTSKSYSQPLFTSPIPQSGVLILSEEEKRTLISEGYPIPNKLPLTKQEEKNLKKIRRKIKNKISAQESRRKKKEYLEALEKRVEAFSQENNDLKKKVDSLENNNRSLLGQLQKLQALVGKVSRHGGATTQTGTVLMVGTPLTP</sequence>
<protein>
    <submittedName>
        <fullName evidence="9">Cyclic AMP-responsive element-binding protein 3-like protein 2</fullName>
    </submittedName>
</protein>
<keyword evidence="4" id="KW-0010">Activator</keyword>
<dbReference type="InterPro" id="IPR046347">
    <property type="entry name" value="bZIP_sf"/>
</dbReference>
<dbReference type="AlphaFoldDB" id="K1S681"/>
<dbReference type="SUPFAM" id="SSF52540">
    <property type="entry name" value="P-loop containing nucleoside triphosphate hydrolases"/>
    <property type="match status" value="1"/>
</dbReference>